<dbReference type="PANTHER" id="PTHR16950">
    <property type="entry name" value="ZINC TRANSPORTER SLC39A7 HISTIDINE-RICH MEMBRANE PROTEIN KE4"/>
    <property type="match status" value="1"/>
</dbReference>
<dbReference type="GO" id="GO:0046873">
    <property type="term" value="F:metal ion transmembrane transporter activity"/>
    <property type="evidence" value="ECO:0007669"/>
    <property type="project" value="InterPro"/>
</dbReference>
<feature type="transmembrane region" description="Helical" evidence="5">
    <location>
        <begin position="204"/>
        <end position="225"/>
    </location>
</feature>
<comment type="subcellular location">
    <subcellularLocation>
        <location evidence="1">Membrane</location>
        <topology evidence="1">Multi-pass membrane protein</topology>
    </subcellularLocation>
</comment>
<dbReference type="Pfam" id="PF02535">
    <property type="entry name" value="Zip"/>
    <property type="match status" value="2"/>
</dbReference>
<proteinExistence type="predicted"/>
<accession>A0A1F5YXG2</accession>
<gene>
    <name evidence="6" type="ORF">A2Z33_06325</name>
</gene>
<evidence type="ECO:0008006" key="8">
    <source>
        <dbReference type="Google" id="ProtNLM"/>
    </source>
</evidence>
<dbReference type="GO" id="GO:0016020">
    <property type="term" value="C:membrane"/>
    <property type="evidence" value="ECO:0007669"/>
    <property type="project" value="UniProtKB-SubCell"/>
</dbReference>
<dbReference type="AlphaFoldDB" id="A0A1F5YXG2"/>
<feature type="transmembrane region" description="Helical" evidence="5">
    <location>
        <begin position="102"/>
        <end position="122"/>
    </location>
</feature>
<dbReference type="EMBL" id="MFJD01000001">
    <property type="protein sequence ID" value="OGG04888.1"/>
    <property type="molecule type" value="Genomic_DNA"/>
</dbReference>
<evidence type="ECO:0000256" key="3">
    <source>
        <dbReference type="ARBA" id="ARBA00022989"/>
    </source>
</evidence>
<name>A0A1F5YXG2_9BACT</name>
<dbReference type="PANTHER" id="PTHR16950:SF16">
    <property type="entry name" value="ZINC TRANSPORTER ZIP13"/>
    <property type="match status" value="1"/>
</dbReference>
<feature type="transmembrane region" description="Helical" evidence="5">
    <location>
        <begin position="32"/>
        <end position="60"/>
    </location>
</feature>
<feature type="transmembrane region" description="Helical" evidence="5">
    <location>
        <begin position="267"/>
        <end position="284"/>
    </location>
</feature>
<evidence type="ECO:0000313" key="7">
    <source>
        <dbReference type="Proteomes" id="UP000178448"/>
    </source>
</evidence>
<dbReference type="InterPro" id="IPR003689">
    <property type="entry name" value="ZIP"/>
</dbReference>
<feature type="transmembrane region" description="Helical" evidence="5">
    <location>
        <begin position="231"/>
        <end position="247"/>
    </location>
</feature>
<evidence type="ECO:0000256" key="1">
    <source>
        <dbReference type="ARBA" id="ARBA00004141"/>
    </source>
</evidence>
<sequence length="289" mass="31058">MTLASVCKRGMPAGGNPADVDFTQDLHYVKQAAIMGGIAGLIVLSFIGSVAGLIGGVLLLFRKQWAGQVANFSVPLAAGVLLAVSFLHLFPEAVETTGNRAFSIILAVFVVMFLVERFFFYFHHHRQEGETHAGHAHGPAVGPFMVVGDTIHNFLDGVIIASAYLTNPTLAVVVAFSTFLHETPHEIADFGIFLSMGWTRRKTFLTNFLSALATFPGALLTYYFAGVSGQMTGILMALATGMFLYIATTDFLPEAAHAPRRYLGNQAVYLLLGIVIIIGIGMLVPEVGH</sequence>
<protein>
    <recommendedName>
        <fullName evidence="8">ZIP zinc transporter</fullName>
    </recommendedName>
</protein>
<evidence type="ECO:0000256" key="5">
    <source>
        <dbReference type="SAM" id="Phobius"/>
    </source>
</evidence>
<reference evidence="6 7" key="1">
    <citation type="journal article" date="2016" name="Nat. Commun.">
        <title>Thousands of microbial genomes shed light on interconnected biogeochemical processes in an aquifer system.</title>
        <authorList>
            <person name="Anantharaman K."/>
            <person name="Brown C.T."/>
            <person name="Hug L.A."/>
            <person name="Sharon I."/>
            <person name="Castelle C.J."/>
            <person name="Probst A.J."/>
            <person name="Thomas B.C."/>
            <person name="Singh A."/>
            <person name="Wilkins M.J."/>
            <person name="Karaoz U."/>
            <person name="Brodie E.L."/>
            <person name="Williams K.H."/>
            <person name="Hubbard S.S."/>
            <person name="Banfield J.F."/>
        </authorList>
    </citation>
    <scope>NUCLEOTIDE SEQUENCE [LARGE SCALE GENOMIC DNA]</scope>
</reference>
<keyword evidence="3 5" id="KW-1133">Transmembrane helix</keyword>
<dbReference type="Proteomes" id="UP000178448">
    <property type="component" value="Unassembled WGS sequence"/>
</dbReference>
<organism evidence="6 7">
    <name type="scientific">Candidatus Gottesmanbacteria bacterium RBG_16_52_11</name>
    <dbReference type="NCBI Taxonomy" id="1798374"/>
    <lineage>
        <taxon>Bacteria</taxon>
        <taxon>Candidatus Gottesmaniibacteriota</taxon>
    </lineage>
</organism>
<keyword evidence="4 5" id="KW-0472">Membrane</keyword>
<evidence type="ECO:0000256" key="2">
    <source>
        <dbReference type="ARBA" id="ARBA00022692"/>
    </source>
</evidence>
<feature type="transmembrane region" description="Helical" evidence="5">
    <location>
        <begin position="72"/>
        <end position="90"/>
    </location>
</feature>
<evidence type="ECO:0000256" key="4">
    <source>
        <dbReference type="ARBA" id="ARBA00023136"/>
    </source>
</evidence>
<dbReference type="STRING" id="1798374.A2Z33_06325"/>
<evidence type="ECO:0000313" key="6">
    <source>
        <dbReference type="EMBL" id="OGG04888.1"/>
    </source>
</evidence>
<comment type="caution">
    <text evidence="6">The sequence shown here is derived from an EMBL/GenBank/DDBJ whole genome shotgun (WGS) entry which is preliminary data.</text>
</comment>
<keyword evidence="2 5" id="KW-0812">Transmembrane</keyword>